<evidence type="ECO:0000256" key="4">
    <source>
        <dbReference type="ARBA" id="ARBA00022833"/>
    </source>
</evidence>
<dbReference type="RefSeq" id="WP_012383759.1">
    <property type="nucleotide sequence ID" value="NC_010581.1"/>
</dbReference>
<keyword evidence="4" id="KW-0862">Zinc</keyword>
<evidence type="ECO:0000259" key="6">
    <source>
        <dbReference type="Pfam" id="PF02900"/>
    </source>
</evidence>
<dbReference type="GO" id="GO:0008198">
    <property type="term" value="F:ferrous iron binding"/>
    <property type="evidence" value="ECO:0007669"/>
    <property type="project" value="InterPro"/>
</dbReference>
<keyword evidence="7" id="KW-0223">Dioxygenase</keyword>
<dbReference type="KEGG" id="bid:Bind_0752"/>
<keyword evidence="5" id="KW-0560">Oxidoreductase</keyword>
<sequence>MPVFPTLFLSHGAPDFSLHASPARDFLQTFGEKLGKPQAILILSSHYDMAQPSFSADEKPGMLYDFEGYPEEVSKIDYPAPGLPQLATIAATLVEQSGLPTQEIIGRGFDQGAWGPLSLLYPGADIPVVEAAIQSEEGAGHHFVLGRCLAPLRQHGVLIIGSGHLNAPNEVLESSDPAAPPQTPDWVTEFGEWVREKAELGDFDTLVDYKAFAPHSARNHPEPDHFMPFPFALGAAGEGAKGRRVHHSVQQGTLLMDVYLFE</sequence>
<evidence type="ECO:0000256" key="3">
    <source>
        <dbReference type="ARBA" id="ARBA00022723"/>
    </source>
</evidence>
<evidence type="ECO:0000313" key="8">
    <source>
        <dbReference type="Proteomes" id="UP000001695"/>
    </source>
</evidence>
<dbReference type="InterPro" id="IPR004183">
    <property type="entry name" value="Xdiol_dOase_suB"/>
</dbReference>
<dbReference type="eggNOG" id="COG3384">
    <property type="taxonomic scope" value="Bacteria"/>
</dbReference>
<dbReference type="OrthoDB" id="9790889at2"/>
<evidence type="ECO:0000313" key="7">
    <source>
        <dbReference type="EMBL" id="ACB94402.1"/>
    </source>
</evidence>
<dbReference type="HOGENOM" id="CLU_046582_2_1_5"/>
<dbReference type="Pfam" id="PF02900">
    <property type="entry name" value="LigB"/>
    <property type="match status" value="1"/>
</dbReference>
<dbReference type="AlphaFoldDB" id="B2IGY8"/>
<dbReference type="GO" id="GO:0008270">
    <property type="term" value="F:zinc ion binding"/>
    <property type="evidence" value="ECO:0007669"/>
    <property type="project" value="InterPro"/>
</dbReference>
<dbReference type="GO" id="GO:0016702">
    <property type="term" value="F:oxidoreductase activity, acting on single donors with incorporation of molecular oxygen, incorporation of two atoms of oxygen"/>
    <property type="evidence" value="ECO:0007669"/>
    <property type="project" value="UniProtKB-ARBA"/>
</dbReference>
<feature type="domain" description="Extradiol ring-cleavage dioxygenase class III enzyme subunit B" evidence="6">
    <location>
        <begin position="33"/>
        <end position="247"/>
    </location>
</feature>
<dbReference type="InterPro" id="IPR014436">
    <property type="entry name" value="Extradiol_dOase_DODA"/>
</dbReference>
<dbReference type="SUPFAM" id="SSF53213">
    <property type="entry name" value="LigB-like"/>
    <property type="match status" value="1"/>
</dbReference>
<keyword evidence="8" id="KW-1185">Reference proteome</keyword>
<keyword evidence="3" id="KW-0479">Metal-binding</keyword>
<dbReference type="EMBL" id="CP001016">
    <property type="protein sequence ID" value="ACB94402.1"/>
    <property type="molecule type" value="Genomic_DNA"/>
</dbReference>
<name>B2IGY8_BEII9</name>
<dbReference type="PANTHER" id="PTHR30096">
    <property type="entry name" value="4,5-DOPA DIOXYGENASE EXTRADIOL-LIKE PROTEIN"/>
    <property type="match status" value="1"/>
</dbReference>
<reference evidence="8" key="1">
    <citation type="submission" date="2008-03" db="EMBL/GenBank/DDBJ databases">
        <title>Complete sequence of chromosome of Beijerinckia indica subsp. indica ATCC 9039.</title>
        <authorList>
            <consortium name="US DOE Joint Genome Institute"/>
            <person name="Copeland A."/>
            <person name="Lucas S."/>
            <person name="Lapidus A."/>
            <person name="Glavina del Rio T."/>
            <person name="Dalin E."/>
            <person name="Tice H."/>
            <person name="Bruce D."/>
            <person name="Goodwin L."/>
            <person name="Pitluck S."/>
            <person name="LaButti K."/>
            <person name="Schmutz J."/>
            <person name="Larimer F."/>
            <person name="Land M."/>
            <person name="Hauser L."/>
            <person name="Kyrpides N."/>
            <person name="Mikhailova N."/>
            <person name="Dunfield P.F."/>
            <person name="Dedysh S.N."/>
            <person name="Liesack W."/>
            <person name="Saw J.H."/>
            <person name="Alam M."/>
            <person name="Chen Y."/>
            <person name="Murrell J.C."/>
            <person name="Richardson P."/>
        </authorList>
    </citation>
    <scope>NUCLEOTIDE SEQUENCE [LARGE SCALE GENOMIC DNA]</scope>
    <source>
        <strain evidence="8">ATCC 9039 / DSM 1715 / NCIMB 8712</strain>
    </source>
</reference>
<comment type="cofactor">
    <cofactor evidence="1">
        <name>Zn(2+)</name>
        <dbReference type="ChEBI" id="CHEBI:29105"/>
    </cofactor>
</comment>
<dbReference type="Gene3D" id="3.40.830.10">
    <property type="entry name" value="LigB-like"/>
    <property type="match status" value="1"/>
</dbReference>
<protein>
    <submittedName>
        <fullName evidence="7">Extradiol ring-cleavage dioxygenase class III protein subunit B</fullName>
    </submittedName>
</protein>
<comment type="similarity">
    <text evidence="2">Belongs to the DODA-type extradiol aromatic ring-opening dioxygenase family.</text>
</comment>
<reference evidence="7 8" key="2">
    <citation type="journal article" date="2010" name="J. Bacteriol.">
        <title>Complete genome sequence of Beijerinckia indica subsp. indica.</title>
        <authorList>
            <person name="Tamas I."/>
            <person name="Dedysh S.N."/>
            <person name="Liesack W."/>
            <person name="Stott M.B."/>
            <person name="Alam M."/>
            <person name="Murrell J.C."/>
            <person name="Dunfield P.F."/>
        </authorList>
    </citation>
    <scope>NUCLEOTIDE SEQUENCE [LARGE SCALE GENOMIC DNA]</scope>
    <source>
        <strain evidence="8">ATCC 9039 / DSM 1715 / NCIMB 8712</strain>
    </source>
</reference>
<evidence type="ECO:0000256" key="2">
    <source>
        <dbReference type="ARBA" id="ARBA00007581"/>
    </source>
</evidence>
<evidence type="ECO:0000256" key="1">
    <source>
        <dbReference type="ARBA" id="ARBA00001947"/>
    </source>
</evidence>
<dbReference type="PIRSF" id="PIRSF006157">
    <property type="entry name" value="Doxgns_DODA"/>
    <property type="match status" value="1"/>
</dbReference>
<dbReference type="STRING" id="395963.Bind_0752"/>
<dbReference type="CDD" id="cd07363">
    <property type="entry name" value="45_DOPA_Dioxygenase"/>
    <property type="match status" value="1"/>
</dbReference>
<gene>
    <name evidence="7" type="ordered locus">Bind_0752</name>
</gene>
<proteinExistence type="inferred from homology"/>
<evidence type="ECO:0000256" key="5">
    <source>
        <dbReference type="ARBA" id="ARBA00023002"/>
    </source>
</evidence>
<accession>B2IGY8</accession>
<organism evidence="7 8">
    <name type="scientific">Beijerinckia indica subsp. indica (strain ATCC 9039 / DSM 1715 / NCIMB 8712)</name>
    <dbReference type="NCBI Taxonomy" id="395963"/>
    <lineage>
        <taxon>Bacteria</taxon>
        <taxon>Pseudomonadati</taxon>
        <taxon>Pseudomonadota</taxon>
        <taxon>Alphaproteobacteria</taxon>
        <taxon>Hyphomicrobiales</taxon>
        <taxon>Beijerinckiaceae</taxon>
        <taxon>Beijerinckia</taxon>
    </lineage>
</organism>
<dbReference type="Proteomes" id="UP000001695">
    <property type="component" value="Chromosome"/>
</dbReference>
<dbReference type="PANTHER" id="PTHR30096:SF0">
    <property type="entry name" value="4,5-DOPA DIOXYGENASE EXTRADIOL-LIKE PROTEIN"/>
    <property type="match status" value="1"/>
</dbReference>